<dbReference type="AlphaFoldDB" id="A0A367EFM9"/>
<dbReference type="RefSeq" id="WP_114034107.1">
    <property type="nucleotide sequence ID" value="NZ_QOIL01000046.1"/>
</dbReference>
<dbReference type="Gene3D" id="3.40.50.150">
    <property type="entry name" value="Vaccinia Virus protein VP39"/>
    <property type="match status" value="1"/>
</dbReference>
<keyword evidence="1" id="KW-0808">Transferase</keyword>
<dbReference type="EMBL" id="QOIL01000046">
    <property type="protein sequence ID" value="RCG16864.1"/>
    <property type="molecule type" value="Genomic_DNA"/>
</dbReference>
<gene>
    <name evidence="1" type="ORF">DQ384_40015</name>
</gene>
<dbReference type="OrthoDB" id="4073278at2"/>
<dbReference type="PIRSF" id="PIRSF017393">
    <property type="entry name" value="MTase_SAV2177"/>
    <property type="match status" value="1"/>
</dbReference>
<keyword evidence="2" id="KW-1185">Reference proteome</keyword>
<dbReference type="GO" id="GO:0032259">
    <property type="term" value="P:methylation"/>
    <property type="evidence" value="ECO:0007669"/>
    <property type="project" value="UniProtKB-KW"/>
</dbReference>
<dbReference type="Proteomes" id="UP000253094">
    <property type="component" value="Unassembled WGS sequence"/>
</dbReference>
<proteinExistence type="predicted"/>
<evidence type="ECO:0000313" key="2">
    <source>
        <dbReference type="Proteomes" id="UP000253094"/>
    </source>
</evidence>
<sequence>MPNEDWTTGVDTTIPNVARIYDYQLGGSHNFEADRMAAKWMNDSSPNVRPSMRENRHFLRRVVHYLVGQGVRQFLDIGSGLPTRGNVHELAPQANIVYVDNDPVVMTHMRALVAYSTDRVRAVQQDVRRPQELLSDPTVRMFLDWENSPVAVLMLGLLHFVHDSDGPADIIGTFRDALPPGSYLAISHGTATGYQSALADQRRLFNRVKTVYARATSPTSLRDQDQVTQFFAGFDLVDPGVVFVPEWRPDGVAEDIPPAQTGLYGGVGKLQQK</sequence>
<dbReference type="Pfam" id="PF04672">
    <property type="entry name" value="Methyltransf_19"/>
    <property type="match status" value="1"/>
</dbReference>
<accession>A0A367EFM9</accession>
<protein>
    <submittedName>
        <fullName evidence="1">SAM-dependent methyltransferase</fullName>
    </submittedName>
</protein>
<dbReference type="InterPro" id="IPR006764">
    <property type="entry name" value="SAM_dep_MeTrfase_SAV2177_type"/>
</dbReference>
<organism evidence="1 2">
    <name type="scientific">Sphaerisporangium album</name>
    <dbReference type="NCBI Taxonomy" id="509200"/>
    <lineage>
        <taxon>Bacteria</taxon>
        <taxon>Bacillati</taxon>
        <taxon>Actinomycetota</taxon>
        <taxon>Actinomycetes</taxon>
        <taxon>Streptosporangiales</taxon>
        <taxon>Streptosporangiaceae</taxon>
        <taxon>Sphaerisporangium</taxon>
    </lineage>
</organism>
<evidence type="ECO:0000313" key="1">
    <source>
        <dbReference type="EMBL" id="RCG16864.1"/>
    </source>
</evidence>
<name>A0A367EFM9_9ACTN</name>
<keyword evidence="1" id="KW-0489">Methyltransferase</keyword>
<dbReference type="InterPro" id="IPR029063">
    <property type="entry name" value="SAM-dependent_MTases_sf"/>
</dbReference>
<reference evidence="1 2" key="1">
    <citation type="submission" date="2018-06" db="EMBL/GenBank/DDBJ databases">
        <title>Sphaerisporangium craniellae sp. nov., isolated from a marine sponge in the South China Sea.</title>
        <authorList>
            <person name="Li L."/>
        </authorList>
    </citation>
    <scope>NUCLEOTIDE SEQUENCE [LARGE SCALE GENOMIC DNA]</scope>
    <source>
        <strain evidence="1 2">CCTCC AA 208026</strain>
    </source>
</reference>
<dbReference type="GO" id="GO:0008168">
    <property type="term" value="F:methyltransferase activity"/>
    <property type="evidence" value="ECO:0007669"/>
    <property type="project" value="UniProtKB-KW"/>
</dbReference>
<dbReference type="CDD" id="cd02440">
    <property type="entry name" value="AdoMet_MTases"/>
    <property type="match status" value="1"/>
</dbReference>
<comment type="caution">
    <text evidence="1">The sequence shown here is derived from an EMBL/GenBank/DDBJ whole genome shotgun (WGS) entry which is preliminary data.</text>
</comment>
<dbReference type="SUPFAM" id="SSF53335">
    <property type="entry name" value="S-adenosyl-L-methionine-dependent methyltransferases"/>
    <property type="match status" value="1"/>
</dbReference>